<sequence>MERTAPTDFERAYYYDGLGVLLARTSTYQYPEYNHPLHPLPLDHPEHAGTPSREKKVFTPIGDHPIQSIWSDKLIASIQDAIDGLEWHSVYPIRIGVQHSNHGLPSRELVLMVDITPATADWAFAISKALACRSLLREAGIPDIEVEIREIRRVYLGGAYASSR</sequence>
<comment type="caution">
    <text evidence="1">The sequence shown here is derived from an EMBL/GenBank/DDBJ whole genome shotgun (WGS) entry which is preliminary data.</text>
</comment>
<keyword evidence="2" id="KW-1185">Reference proteome</keyword>
<protein>
    <submittedName>
        <fullName evidence="1">Uncharacterized protein</fullName>
    </submittedName>
</protein>
<dbReference type="Proteomes" id="UP001303473">
    <property type="component" value="Unassembled WGS sequence"/>
</dbReference>
<organism evidence="1 2">
    <name type="scientific">Diplogelasinospora grovesii</name>
    <dbReference type="NCBI Taxonomy" id="303347"/>
    <lineage>
        <taxon>Eukaryota</taxon>
        <taxon>Fungi</taxon>
        <taxon>Dikarya</taxon>
        <taxon>Ascomycota</taxon>
        <taxon>Pezizomycotina</taxon>
        <taxon>Sordariomycetes</taxon>
        <taxon>Sordariomycetidae</taxon>
        <taxon>Sordariales</taxon>
        <taxon>Diplogelasinosporaceae</taxon>
        <taxon>Diplogelasinospora</taxon>
    </lineage>
</organism>
<dbReference type="EMBL" id="MU853830">
    <property type="protein sequence ID" value="KAK3938396.1"/>
    <property type="molecule type" value="Genomic_DNA"/>
</dbReference>
<evidence type="ECO:0000313" key="2">
    <source>
        <dbReference type="Proteomes" id="UP001303473"/>
    </source>
</evidence>
<reference evidence="2" key="1">
    <citation type="journal article" date="2023" name="Mol. Phylogenet. Evol.">
        <title>Genome-scale phylogeny and comparative genomics of the fungal order Sordariales.</title>
        <authorList>
            <person name="Hensen N."/>
            <person name="Bonometti L."/>
            <person name="Westerberg I."/>
            <person name="Brannstrom I.O."/>
            <person name="Guillou S."/>
            <person name="Cros-Aarteil S."/>
            <person name="Calhoun S."/>
            <person name="Haridas S."/>
            <person name="Kuo A."/>
            <person name="Mondo S."/>
            <person name="Pangilinan J."/>
            <person name="Riley R."/>
            <person name="LaButti K."/>
            <person name="Andreopoulos B."/>
            <person name="Lipzen A."/>
            <person name="Chen C."/>
            <person name="Yan M."/>
            <person name="Daum C."/>
            <person name="Ng V."/>
            <person name="Clum A."/>
            <person name="Steindorff A."/>
            <person name="Ohm R.A."/>
            <person name="Martin F."/>
            <person name="Silar P."/>
            <person name="Natvig D.O."/>
            <person name="Lalanne C."/>
            <person name="Gautier V."/>
            <person name="Ament-Velasquez S.L."/>
            <person name="Kruys A."/>
            <person name="Hutchinson M.I."/>
            <person name="Powell A.J."/>
            <person name="Barry K."/>
            <person name="Miller A.N."/>
            <person name="Grigoriev I.V."/>
            <person name="Debuchy R."/>
            <person name="Gladieux P."/>
            <person name="Hiltunen Thoren M."/>
            <person name="Johannesson H."/>
        </authorList>
    </citation>
    <scope>NUCLEOTIDE SEQUENCE [LARGE SCALE GENOMIC DNA]</scope>
    <source>
        <strain evidence="2">CBS 340.73</strain>
    </source>
</reference>
<accession>A0AAN6N4H0</accession>
<gene>
    <name evidence="1" type="ORF">QBC46DRAFT_451188</name>
</gene>
<evidence type="ECO:0000313" key="1">
    <source>
        <dbReference type="EMBL" id="KAK3938396.1"/>
    </source>
</evidence>
<name>A0AAN6N4H0_9PEZI</name>
<dbReference type="AlphaFoldDB" id="A0AAN6N4H0"/>
<proteinExistence type="predicted"/>